<dbReference type="Proteomes" id="UP001597213">
    <property type="component" value="Unassembled WGS sequence"/>
</dbReference>
<dbReference type="PANTHER" id="PTHR43085">
    <property type="entry name" value="HEXOKINASE FAMILY MEMBER"/>
    <property type="match status" value="1"/>
</dbReference>
<evidence type="ECO:0000313" key="6">
    <source>
        <dbReference type="Proteomes" id="UP001597213"/>
    </source>
</evidence>
<protein>
    <submittedName>
        <fullName evidence="5">Sugar kinase</fullName>
    </submittedName>
</protein>
<dbReference type="Gene3D" id="3.40.1190.20">
    <property type="match status" value="1"/>
</dbReference>
<dbReference type="Pfam" id="PF00294">
    <property type="entry name" value="PfkB"/>
    <property type="match status" value="1"/>
</dbReference>
<sequence>MTDFLSVGECMVELSGAGDGLWRQAFAGDTFNTAWYVRACAPSDRSVGYLTSVGRDAISDAMVSFMDSAGVDTRWISRHPTRAPGLYMIDLKDGERSFTYWRDASAARTLADDPDHLARSFAQARMIYFSGITLAILTPERRQVLLDAMKASPAQVAFDPNLRPRLWASGDEMRDWIMRGAAVSDIALPSHDDEAAHFGDADVEATARRYADAGVTEVVVKNGGGPMLAMAGGVPQPLPGGSRQTPVDTTGAGDSYNGGYLAARLAGADMTRAARCGHEMALQVIATRGALLPMDRIRNPYTGE</sequence>
<evidence type="ECO:0000259" key="4">
    <source>
        <dbReference type="Pfam" id="PF00294"/>
    </source>
</evidence>
<accession>A0ABW4R2N4</accession>
<dbReference type="GO" id="GO:0016301">
    <property type="term" value="F:kinase activity"/>
    <property type="evidence" value="ECO:0007669"/>
    <property type="project" value="UniProtKB-KW"/>
</dbReference>
<dbReference type="InterPro" id="IPR029056">
    <property type="entry name" value="Ribokinase-like"/>
</dbReference>
<comment type="caution">
    <text evidence="5">The sequence shown here is derived from an EMBL/GenBank/DDBJ whole genome shotgun (WGS) entry which is preliminary data.</text>
</comment>
<evidence type="ECO:0000256" key="2">
    <source>
        <dbReference type="ARBA" id="ARBA00022679"/>
    </source>
</evidence>
<evidence type="ECO:0000256" key="1">
    <source>
        <dbReference type="ARBA" id="ARBA00010688"/>
    </source>
</evidence>
<reference evidence="6" key="1">
    <citation type="journal article" date="2019" name="Int. J. Syst. Evol. Microbiol.">
        <title>The Global Catalogue of Microorganisms (GCM) 10K type strain sequencing project: providing services to taxonomists for standard genome sequencing and annotation.</title>
        <authorList>
            <consortium name="The Broad Institute Genomics Platform"/>
            <consortium name="The Broad Institute Genome Sequencing Center for Infectious Disease"/>
            <person name="Wu L."/>
            <person name="Ma J."/>
        </authorList>
    </citation>
    <scope>NUCLEOTIDE SEQUENCE [LARGE SCALE GENOMIC DNA]</scope>
    <source>
        <strain evidence="6">CCUG 56029</strain>
    </source>
</reference>
<proteinExistence type="inferred from homology"/>
<organism evidence="5 6">
    <name type="scientific">Paracoccus pacificus</name>
    <dbReference type="NCBI Taxonomy" id="1463598"/>
    <lineage>
        <taxon>Bacteria</taxon>
        <taxon>Pseudomonadati</taxon>
        <taxon>Pseudomonadota</taxon>
        <taxon>Alphaproteobacteria</taxon>
        <taxon>Rhodobacterales</taxon>
        <taxon>Paracoccaceae</taxon>
        <taxon>Paracoccus</taxon>
    </lineage>
</organism>
<evidence type="ECO:0000256" key="3">
    <source>
        <dbReference type="ARBA" id="ARBA00022777"/>
    </source>
</evidence>
<dbReference type="RefSeq" id="WP_379139691.1">
    <property type="nucleotide sequence ID" value="NZ_JBHUEN010000006.1"/>
</dbReference>
<dbReference type="CDD" id="cd01166">
    <property type="entry name" value="KdgK"/>
    <property type="match status" value="1"/>
</dbReference>
<keyword evidence="6" id="KW-1185">Reference proteome</keyword>
<evidence type="ECO:0000313" key="5">
    <source>
        <dbReference type="EMBL" id="MFD1880476.1"/>
    </source>
</evidence>
<keyword evidence="3 5" id="KW-0418">Kinase</keyword>
<name>A0ABW4R2N4_9RHOB</name>
<dbReference type="InterPro" id="IPR050306">
    <property type="entry name" value="PfkB_Carbo_kinase"/>
</dbReference>
<dbReference type="PANTHER" id="PTHR43085:SF15">
    <property type="entry name" value="2-DEHYDRO-3-DEOXYGLUCONOKINASE"/>
    <property type="match status" value="1"/>
</dbReference>
<dbReference type="InterPro" id="IPR011611">
    <property type="entry name" value="PfkB_dom"/>
</dbReference>
<dbReference type="PROSITE" id="PS00584">
    <property type="entry name" value="PFKB_KINASES_2"/>
    <property type="match status" value="1"/>
</dbReference>
<dbReference type="EMBL" id="JBHUEN010000006">
    <property type="protein sequence ID" value="MFD1880476.1"/>
    <property type="molecule type" value="Genomic_DNA"/>
</dbReference>
<feature type="domain" description="Carbohydrate kinase PfkB" evidence="4">
    <location>
        <begin position="1"/>
        <end position="294"/>
    </location>
</feature>
<dbReference type="InterPro" id="IPR002173">
    <property type="entry name" value="Carboh/pur_kinase_PfkB_CS"/>
</dbReference>
<gene>
    <name evidence="5" type="ORF">ACFSCT_01955</name>
</gene>
<dbReference type="SUPFAM" id="SSF53613">
    <property type="entry name" value="Ribokinase-like"/>
    <property type="match status" value="1"/>
</dbReference>
<keyword evidence="2" id="KW-0808">Transferase</keyword>
<comment type="similarity">
    <text evidence="1">Belongs to the carbohydrate kinase PfkB family.</text>
</comment>